<feature type="transmembrane region" description="Helical" evidence="7">
    <location>
        <begin position="55"/>
        <end position="74"/>
    </location>
</feature>
<evidence type="ECO:0000256" key="3">
    <source>
        <dbReference type="ARBA" id="ARBA00022475"/>
    </source>
</evidence>
<dbReference type="InterPro" id="IPR036259">
    <property type="entry name" value="MFS_trans_sf"/>
</dbReference>
<sequence length="503" mass="53538">MPAVALTALPRVTRGGVMLMGLALGCATGVDFVATSILATAAVQIRAGIYATPDEFLWCFTAYAAAAIVANLMLRRLAEYLSYRGVTIAGLWIAIAGTLLCAVSDNITQLSMALFVQGLGAGGLFASARTLIQLIAAPPERPRLLWPFVVGALGMLAVAPWVTATLMLDAGWRTIFVVQAIAMAGTLLLVSVTYPHRVRPPYRPDFDTLAAMDWLTVFLLGAGALVLVHGLADLRLYTASDALGVVGWPAAGAALMALAFLRLHVRPDPWLNTHRLGGKRYLTGLAFFAIYAFTAGLWNYVMPILMQLGLGFSFETTGMITTISSSFGVVAAVLFVLYGAKLPGSRRWLALGYAMIAVAAWMLATRVMSDLSLDRVAQALVLQSVAVPFALVLVAKLTFLETSLDDFSHTYQFKNIVRQVASAAGTGTAAQCLQYGEAVARTHLVGRVDPYLAAHLPADVSLVSLSQTIDQQAVLLAASNLLAIVAPACLLVAGVAAWQRWLR</sequence>
<feature type="transmembrane region" description="Helical" evidence="7">
    <location>
        <begin position="112"/>
        <end position="132"/>
    </location>
</feature>
<evidence type="ECO:0000256" key="4">
    <source>
        <dbReference type="ARBA" id="ARBA00022692"/>
    </source>
</evidence>
<dbReference type="RefSeq" id="WP_130391663.1">
    <property type="nucleotide sequence ID" value="NZ_SGXM01000002.1"/>
</dbReference>
<evidence type="ECO:0000313" key="10">
    <source>
        <dbReference type="Proteomes" id="UP000291078"/>
    </source>
</evidence>
<dbReference type="PANTHER" id="PTHR42718:SF46">
    <property type="entry name" value="BLR6921 PROTEIN"/>
    <property type="match status" value="1"/>
</dbReference>
<accession>A0A4Q7S1V6</accession>
<evidence type="ECO:0000256" key="1">
    <source>
        <dbReference type="ARBA" id="ARBA00004651"/>
    </source>
</evidence>
<feature type="transmembrane region" description="Helical" evidence="7">
    <location>
        <begin position="474"/>
        <end position="498"/>
    </location>
</feature>
<feature type="transmembrane region" description="Helical" evidence="7">
    <location>
        <begin position="242"/>
        <end position="261"/>
    </location>
</feature>
<dbReference type="SUPFAM" id="SSF103473">
    <property type="entry name" value="MFS general substrate transporter"/>
    <property type="match status" value="1"/>
</dbReference>
<organism evidence="9 10">
    <name type="scientific">Cupriavidus agavae</name>
    <dbReference type="NCBI Taxonomy" id="1001822"/>
    <lineage>
        <taxon>Bacteria</taxon>
        <taxon>Pseudomonadati</taxon>
        <taxon>Pseudomonadota</taxon>
        <taxon>Betaproteobacteria</taxon>
        <taxon>Burkholderiales</taxon>
        <taxon>Burkholderiaceae</taxon>
        <taxon>Cupriavidus</taxon>
    </lineage>
</organism>
<name>A0A4Q7S1V6_9BURK</name>
<gene>
    <name evidence="9" type="ORF">EV147_2702</name>
</gene>
<dbReference type="GO" id="GO:0005886">
    <property type="term" value="C:plasma membrane"/>
    <property type="evidence" value="ECO:0007669"/>
    <property type="project" value="UniProtKB-SubCell"/>
</dbReference>
<dbReference type="InterPro" id="IPR011701">
    <property type="entry name" value="MFS"/>
</dbReference>
<feature type="transmembrane region" description="Helical" evidence="7">
    <location>
        <begin position="320"/>
        <end position="340"/>
    </location>
</feature>
<protein>
    <submittedName>
        <fullName evidence="9">MFS transporter</fullName>
    </submittedName>
</protein>
<dbReference type="Gene3D" id="1.20.1720.10">
    <property type="entry name" value="Multidrug resistance protein D"/>
    <property type="match status" value="1"/>
</dbReference>
<keyword evidence="6 7" id="KW-0472">Membrane</keyword>
<keyword evidence="10" id="KW-1185">Reference proteome</keyword>
<feature type="transmembrane region" description="Helical" evidence="7">
    <location>
        <begin position="81"/>
        <end position="100"/>
    </location>
</feature>
<proteinExistence type="predicted"/>
<evidence type="ECO:0000256" key="6">
    <source>
        <dbReference type="ARBA" id="ARBA00023136"/>
    </source>
</evidence>
<feature type="transmembrane region" description="Helical" evidence="7">
    <location>
        <begin position="347"/>
        <end position="364"/>
    </location>
</feature>
<dbReference type="Pfam" id="PF07690">
    <property type="entry name" value="MFS_1"/>
    <property type="match status" value="1"/>
</dbReference>
<dbReference type="InterPro" id="IPR020846">
    <property type="entry name" value="MFS_dom"/>
</dbReference>
<feature type="transmembrane region" description="Helical" evidence="7">
    <location>
        <begin position="170"/>
        <end position="190"/>
    </location>
</feature>
<feature type="transmembrane region" description="Helical" evidence="7">
    <location>
        <begin position="144"/>
        <end position="164"/>
    </location>
</feature>
<dbReference type="PANTHER" id="PTHR42718">
    <property type="entry name" value="MAJOR FACILITATOR SUPERFAMILY MULTIDRUG TRANSPORTER MFSC"/>
    <property type="match status" value="1"/>
</dbReference>
<keyword evidence="3" id="KW-1003">Cell membrane</keyword>
<evidence type="ECO:0000256" key="2">
    <source>
        <dbReference type="ARBA" id="ARBA00022448"/>
    </source>
</evidence>
<feature type="transmembrane region" description="Helical" evidence="7">
    <location>
        <begin position="211"/>
        <end position="230"/>
    </location>
</feature>
<dbReference type="OrthoDB" id="8581632at2"/>
<dbReference type="GO" id="GO:0022857">
    <property type="term" value="F:transmembrane transporter activity"/>
    <property type="evidence" value="ECO:0007669"/>
    <property type="project" value="InterPro"/>
</dbReference>
<evidence type="ECO:0000259" key="8">
    <source>
        <dbReference type="PROSITE" id="PS50850"/>
    </source>
</evidence>
<dbReference type="EMBL" id="SGXM01000002">
    <property type="protein sequence ID" value="RZT39507.1"/>
    <property type="molecule type" value="Genomic_DNA"/>
</dbReference>
<feature type="transmembrane region" description="Helical" evidence="7">
    <location>
        <begin position="21"/>
        <end position="43"/>
    </location>
</feature>
<feature type="transmembrane region" description="Helical" evidence="7">
    <location>
        <begin position="281"/>
        <end position="300"/>
    </location>
</feature>
<keyword evidence="5 7" id="KW-1133">Transmembrane helix</keyword>
<evidence type="ECO:0000256" key="7">
    <source>
        <dbReference type="SAM" id="Phobius"/>
    </source>
</evidence>
<evidence type="ECO:0000313" key="9">
    <source>
        <dbReference type="EMBL" id="RZT39507.1"/>
    </source>
</evidence>
<comment type="subcellular location">
    <subcellularLocation>
        <location evidence="1">Cell membrane</location>
        <topology evidence="1">Multi-pass membrane protein</topology>
    </subcellularLocation>
</comment>
<keyword evidence="4 7" id="KW-0812">Transmembrane</keyword>
<keyword evidence="2" id="KW-0813">Transport</keyword>
<dbReference type="AlphaFoldDB" id="A0A4Q7S1V6"/>
<feature type="transmembrane region" description="Helical" evidence="7">
    <location>
        <begin position="376"/>
        <end position="395"/>
    </location>
</feature>
<dbReference type="Proteomes" id="UP000291078">
    <property type="component" value="Unassembled WGS sequence"/>
</dbReference>
<dbReference type="PROSITE" id="PS50850">
    <property type="entry name" value="MFS"/>
    <property type="match status" value="1"/>
</dbReference>
<comment type="caution">
    <text evidence="9">The sequence shown here is derived from an EMBL/GenBank/DDBJ whole genome shotgun (WGS) entry which is preliminary data.</text>
</comment>
<feature type="domain" description="Major facilitator superfamily (MFS) profile" evidence="8">
    <location>
        <begin position="17"/>
        <end position="503"/>
    </location>
</feature>
<reference evidence="9 10" key="1">
    <citation type="journal article" date="2015" name="Stand. Genomic Sci.">
        <title>Genomic Encyclopedia of Bacterial and Archaeal Type Strains, Phase III: the genomes of soil and plant-associated and newly described type strains.</title>
        <authorList>
            <person name="Whitman W.B."/>
            <person name="Woyke T."/>
            <person name="Klenk H.P."/>
            <person name="Zhou Y."/>
            <person name="Lilburn T.G."/>
            <person name="Beck B.J."/>
            <person name="De Vos P."/>
            <person name="Vandamme P."/>
            <person name="Eisen J.A."/>
            <person name="Garrity G."/>
            <person name="Hugenholtz P."/>
            <person name="Kyrpides N.C."/>
        </authorList>
    </citation>
    <scope>NUCLEOTIDE SEQUENCE [LARGE SCALE GENOMIC DNA]</scope>
    <source>
        <strain evidence="9 10">ASC-9842</strain>
    </source>
</reference>
<evidence type="ECO:0000256" key="5">
    <source>
        <dbReference type="ARBA" id="ARBA00022989"/>
    </source>
</evidence>